<accession>A0A494X958</accession>
<dbReference type="EMBL" id="RBZV01000011">
    <property type="protein sequence ID" value="RKP44916.1"/>
    <property type="molecule type" value="Genomic_DNA"/>
</dbReference>
<proteinExistence type="predicted"/>
<organism evidence="1 2">
    <name type="scientific">Trinickia fusca</name>
    <dbReference type="NCBI Taxonomy" id="2419777"/>
    <lineage>
        <taxon>Bacteria</taxon>
        <taxon>Pseudomonadati</taxon>
        <taxon>Pseudomonadota</taxon>
        <taxon>Betaproteobacteria</taxon>
        <taxon>Burkholderiales</taxon>
        <taxon>Burkholderiaceae</taxon>
        <taxon>Trinickia</taxon>
    </lineage>
</organism>
<comment type="caution">
    <text evidence="1">The sequence shown here is derived from an EMBL/GenBank/DDBJ whole genome shotgun (WGS) entry which is preliminary data.</text>
</comment>
<dbReference type="InterPro" id="IPR005358">
    <property type="entry name" value="Puta_zinc/iron-chelating_dom"/>
</dbReference>
<reference evidence="1 2" key="1">
    <citation type="submission" date="2018-10" db="EMBL/GenBank/DDBJ databases">
        <title>Paraburkholderia sp. 7MK8-2, isolated from soil.</title>
        <authorList>
            <person name="Gao Z.-H."/>
            <person name="Qiu L.-H."/>
        </authorList>
    </citation>
    <scope>NUCLEOTIDE SEQUENCE [LARGE SCALE GENOMIC DNA]</scope>
    <source>
        <strain evidence="1 2">7MK8-2</strain>
    </source>
</reference>
<protein>
    <submittedName>
        <fullName evidence="1">YkgJ family cysteine cluster protein</fullName>
    </submittedName>
</protein>
<name>A0A494X958_9BURK</name>
<dbReference type="Proteomes" id="UP000280434">
    <property type="component" value="Unassembled WGS sequence"/>
</dbReference>
<dbReference type="OrthoDB" id="7500397at2"/>
<sequence>MCGRCCHDLLLPVTLAEARKWLGRGGQVDVLCEATPWPVEPDSTNAFAGYKRRRTFAASSGTLPIRVAVTLAASFAGACPNLGDDMRCGIYEERPFVCRVYPAEINPFIRLQQEHKLCPSDAWQVRTPFAVGGVLVDSATRVSIEQSRRAAEDEVNDRRALCERLHIDKASVANEGFLIVSPPREQLLAALLDTQAGNGPGTDNGAWTLISNRRATVDTLAKVGALSELDNGQPGDGYRYVGVQGAAADV</sequence>
<evidence type="ECO:0000313" key="2">
    <source>
        <dbReference type="Proteomes" id="UP000280434"/>
    </source>
</evidence>
<dbReference type="Pfam" id="PF03692">
    <property type="entry name" value="CxxCxxCC"/>
    <property type="match status" value="1"/>
</dbReference>
<keyword evidence="2" id="KW-1185">Reference proteome</keyword>
<gene>
    <name evidence="1" type="ORF">D7S89_21475</name>
</gene>
<evidence type="ECO:0000313" key="1">
    <source>
        <dbReference type="EMBL" id="RKP44916.1"/>
    </source>
</evidence>
<dbReference type="AlphaFoldDB" id="A0A494X958"/>